<organism evidence="4">
    <name type="scientific">Chloropicon roscoffensis</name>
    <dbReference type="NCBI Taxonomy" id="1461544"/>
    <lineage>
        <taxon>Eukaryota</taxon>
        <taxon>Viridiplantae</taxon>
        <taxon>Chlorophyta</taxon>
        <taxon>Chloropicophyceae</taxon>
        <taxon>Chloropicales</taxon>
        <taxon>Chloropicaceae</taxon>
        <taxon>Chloropicon</taxon>
    </lineage>
</organism>
<keyword evidence="2" id="KW-0479">Metal-binding</keyword>
<comment type="similarity">
    <text evidence="1">Belongs to the UPF0587 family.</text>
</comment>
<dbReference type="Proteomes" id="UP001472866">
    <property type="component" value="Chromosome 09"/>
</dbReference>
<dbReference type="InterPro" id="IPR008584">
    <property type="entry name" value="CXXC_Zn-binding_euk"/>
</dbReference>
<reference evidence="5 6" key="2">
    <citation type="submission" date="2024-03" db="EMBL/GenBank/DDBJ databases">
        <title>Complete genome sequence of the green alga Chloropicon roscoffensis RCC1871.</title>
        <authorList>
            <person name="Lemieux C."/>
            <person name="Pombert J.-F."/>
            <person name="Otis C."/>
            <person name="Turmel M."/>
        </authorList>
    </citation>
    <scope>NUCLEOTIDE SEQUENCE [LARGE SCALE GENOMIC DNA]</scope>
    <source>
        <strain evidence="5 6">RCC1871</strain>
    </source>
</reference>
<dbReference type="EMBL" id="CP151509">
    <property type="protein sequence ID" value="WZN64274.1"/>
    <property type="molecule type" value="Genomic_DNA"/>
</dbReference>
<protein>
    <submittedName>
        <fullName evidence="5">DUF866 domain-containing protein</fullName>
    </submittedName>
</protein>
<evidence type="ECO:0000313" key="5">
    <source>
        <dbReference type="EMBL" id="WZN64274.1"/>
    </source>
</evidence>
<keyword evidence="3" id="KW-0862">Zinc</keyword>
<reference evidence="4" key="1">
    <citation type="submission" date="2021-01" db="EMBL/GenBank/DDBJ databases">
        <authorList>
            <person name="Corre E."/>
            <person name="Pelletier E."/>
            <person name="Niang G."/>
            <person name="Scheremetjew M."/>
            <person name="Finn R."/>
            <person name="Kale V."/>
            <person name="Holt S."/>
            <person name="Cochrane G."/>
            <person name="Meng A."/>
            <person name="Brown T."/>
            <person name="Cohen L."/>
        </authorList>
    </citation>
    <scope>NUCLEOTIDE SEQUENCE</scope>
    <source>
        <strain evidence="4">RCC1871</strain>
    </source>
</reference>
<proteinExistence type="inferred from homology"/>
<keyword evidence="6" id="KW-1185">Reference proteome</keyword>
<evidence type="ECO:0000256" key="2">
    <source>
        <dbReference type="ARBA" id="ARBA00022723"/>
    </source>
</evidence>
<gene>
    <name evidence="4" type="ORF">CROS1456_LOCUS3402</name>
    <name evidence="5" type="ORF">HKI87_09g58290</name>
</gene>
<dbReference type="AlphaFoldDB" id="A0A7S3CA98"/>
<dbReference type="EMBL" id="HBHZ01004417">
    <property type="protein sequence ID" value="CAE0190313.1"/>
    <property type="molecule type" value="Transcribed_RNA"/>
</dbReference>
<dbReference type="PANTHER" id="PTHR12857">
    <property type="entry name" value="CXXC MOTIF CONTAINING ZINC BINDING PROTEIN"/>
    <property type="match status" value="1"/>
</dbReference>
<dbReference type="SUPFAM" id="SSF141678">
    <property type="entry name" value="MAL13P1.257-like"/>
    <property type="match status" value="1"/>
</dbReference>
<dbReference type="Pfam" id="PF05907">
    <property type="entry name" value="CXXC_Zn-b_euk"/>
    <property type="match status" value="1"/>
</dbReference>
<evidence type="ECO:0000313" key="6">
    <source>
        <dbReference type="Proteomes" id="UP001472866"/>
    </source>
</evidence>
<sequence length="164" mass="18345">MVVYLLRVKAELENVTAFRAPSGMEWCMDLQQSDGDEVREKVVIDPSETVEMKGGRGTANLTLSFGSKKEASVSIVDVKDSKVASRPYNEEDQGGYVTFAAFECRNCVPIKWHQLRELVCESTEGKSFDGVDLSEDDWCDYDDENDLSVSISNLESTFEVHKGK</sequence>
<evidence type="ECO:0000313" key="4">
    <source>
        <dbReference type="EMBL" id="CAE0190313.1"/>
    </source>
</evidence>
<dbReference type="GO" id="GO:0008270">
    <property type="term" value="F:zinc ion binding"/>
    <property type="evidence" value="ECO:0007669"/>
    <property type="project" value="TreeGrafter"/>
</dbReference>
<dbReference type="PANTHER" id="PTHR12857:SF0">
    <property type="entry name" value="CXXC MOTIF CONTAINING ZINC BINDING PROTEIN"/>
    <property type="match status" value="1"/>
</dbReference>
<name>A0A7S3CA98_9CHLO</name>
<accession>A0A7S3CA98</accession>
<evidence type="ECO:0000256" key="1">
    <source>
        <dbReference type="ARBA" id="ARBA00007818"/>
    </source>
</evidence>
<evidence type="ECO:0000256" key="3">
    <source>
        <dbReference type="ARBA" id="ARBA00022833"/>
    </source>
</evidence>